<accession>A0A1I8B6R4</accession>
<keyword evidence="2" id="KW-1185">Reference proteome</keyword>
<reference evidence="3" key="1">
    <citation type="submission" date="2016-11" db="UniProtKB">
        <authorList>
            <consortium name="WormBaseParasite"/>
        </authorList>
    </citation>
    <scope>IDENTIFICATION</scope>
</reference>
<organism evidence="2 3">
    <name type="scientific">Meloidogyne hapla</name>
    <name type="common">Root-knot nematode worm</name>
    <dbReference type="NCBI Taxonomy" id="6305"/>
    <lineage>
        <taxon>Eukaryota</taxon>
        <taxon>Metazoa</taxon>
        <taxon>Ecdysozoa</taxon>
        <taxon>Nematoda</taxon>
        <taxon>Chromadorea</taxon>
        <taxon>Rhabditida</taxon>
        <taxon>Tylenchina</taxon>
        <taxon>Tylenchomorpha</taxon>
        <taxon>Tylenchoidea</taxon>
        <taxon>Meloidogynidae</taxon>
        <taxon>Meloidogyninae</taxon>
        <taxon>Meloidogyne</taxon>
    </lineage>
</organism>
<evidence type="ECO:0000313" key="3">
    <source>
        <dbReference type="WBParaSite" id="MhA1_Contig1437.frz3.gene1"/>
    </source>
</evidence>
<proteinExistence type="predicted"/>
<evidence type="ECO:0000313" key="2">
    <source>
        <dbReference type="Proteomes" id="UP000095281"/>
    </source>
</evidence>
<name>A0A1I8B6R4_MELHA</name>
<evidence type="ECO:0000256" key="1">
    <source>
        <dbReference type="SAM" id="Coils"/>
    </source>
</evidence>
<protein>
    <submittedName>
        <fullName evidence="3">Uncharacterized protein</fullName>
    </submittedName>
</protein>
<dbReference type="Proteomes" id="UP000095281">
    <property type="component" value="Unplaced"/>
</dbReference>
<feature type="coiled-coil region" evidence="1">
    <location>
        <begin position="27"/>
        <end position="102"/>
    </location>
</feature>
<dbReference type="WBParaSite" id="MhA1_Contig1437.frz3.gene1">
    <property type="protein sequence ID" value="MhA1_Contig1437.frz3.gene1"/>
    <property type="gene ID" value="MhA1_Contig1437.frz3.gene1"/>
</dbReference>
<keyword evidence="1" id="KW-0175">Coiled coil</keyword>
<dbReference type="AlphaFoldDB" id="A0A1I8B6R4"/>
<sequence length="116" mass="13346">MTESPTSTNSFIDGDSQFNQNNCLKRKRTLEGELDRTSMEMKLIKEKFDLQNSLMEQLDENKKIVGANNKLSEELEKSTIGNEMLKKENDKNLEELAKIKKKCSDLIDDKSKAMLQ</sequence>